<dbReference type="eggNOG" id="COG0639">
    <property type="taxonomic scope" value="Bacteria"/>
</dbReference>
<proteinExistence type="predicted"/>
<evidence type="ECO:0000313" key="3">
    <source>
        <dbReference type="Proteomes" id="UP000004169"/>
    </source>
</evidence>
<dbReference type="InterPro" id="IPR029052">
    <property type="entry name" value="Metallo-depent_PP-like"/>
</dbReference>
<dbReference type="PANTHER" id="PTHR42850:SF4">
    <property type="entry name" value="ZINC-DEPENDENT ENDOPOLYPHOSPHATASE"/>
    <property type="match status" value="1"/>
</dbReference>
<dbReference type="CDD" id="cd00144">
    <property type="entry name" value="MPP_PPP_family"/>
    <property type="match status" value="1"/>
</dbReference>
<dbReference type="InterPro" id="IPR004843">
    <property type="entry name" value="Calcineurin-like_PHP"/>
</dbReference>
<dbReference type="GO" id="GO:0004722">
    <property type="term" value="F:protein serine/threonine phosphatase activity"/>
    <property type="evidence" value="ECO:0007669"/>
    <property type="project" value="UniProtKB-EC"/>
</dbReference>
<dbReference type="SUPFAM" id="SSF56300">
    <property type="entry name" value="Metallo-dependent phosphatases"/>
    <property type="match status" value="1"/>
</dbReference>
<sequence length="274" mass="29744">MCNAMVSAVLNGMSALRRKIMGEGPPAGVAKGPPGTIVYAIGDVHGEAELLARMLTRIAEDARDYPDCVPLVVGMGDYVDRGPDSRGVLECLSKPLPHGLHSHMLLGNHEQAMLDFLDDPAKGALWLGFGGVETLASYGVRASFGATDPGRCRRLRDEALSLIPPHHLVFLRSLEPMLVLGDYVFVHAGIRPGRALRRQVREDLTTIRAAFLQSKRQHEKVVVHGHTIVDSPESLHNRVAIDTGAYASGILTALALKDGVRRFIQVSKHPGSRY</sequence>
<evidence type="ECO:0000313" key="2">
    <source>
        <dbReference type="EMBL" id="CCG41382.1"/>
    </source>
</evidence>
<dbReference type="Gene3D" id="3.60.21.10">
    <property type="match status" value="1"/>
</dbReference>
<feature type="domain" description="Calcineurin-like phosphoesterase" evidence="1">
    <location>
        <begin position="38"/>
        <end position="230"/>
    </location>
</feature>
<dbReference type="GO" id="GO:0005737">
    <property type="term" value="C:cytoplasm"/>
    <property type="evidence" value="ECO:0007669"/>
    <property type="project" value="TreeGrafter"/>
</dbReference>
<dbReference type="EMBL" id="CAHP01000020">
    <property type="protein sequence ID" value="CCG41382.1"/>
    <property type="molecule type" value="Genomic_DNA"/>
</dbReference>
<dbReference type="PANTHER" id="PTHR42850">
    <property type="entry name" value="METALLOPHOSPHOESTERASE"/>
    <property type="match status" value="1"/>
</dbReference>
<comment type="caution">
    <text evidence="2">The sequence shown here is derived from an EMBL/GenBank/DDBJ whole genome shotgun (WGS) entry which is preliminary data.</text>
</comment>
<dbReference type="Pfam" id="PF00149">
    <property type="entry name" value="Metallophos"/>
    <property type="match status" value="1"/>
</dbReference>
<dbReference type="EC" id="3.1.3.16" evidence="2"/>
<accession>H8FSP4</accession>
<dbReference type="GO" id="GO:0110154">
    <property type="term" value="P:RNA decapping"/>
    <property type="evidence" value="ECO:0007669"/>
    <property type="project" value="TreeGrafter"/>
</dbReference>
<dbReference type="STRING" id="1150626.PHAMO_270223"/>
<keyword evidence="3" id="KW-1185">Reference proteome</keyword>
<dbReference type="InterPro" id="IPR050126">
    <property type="entry name" value="Ap4A_hydrolase"/>
</dbReference>
<keyword evidence="2" id="KW-0378">Hydrolase</keyword>
<name>H8FSP4_MAGML</name>
<gene>
    <name evidence="2" type="ORF">PHAMO_270223</name>
</gene>
<dbReference type="GO" id="GO:0008803">
    <property type="term" value="F:bis(5'-nucleosyl)-tetraphosphatase (symmetrical) activity"/>
    <property type="evidence" value="ECO:0007669"/>
    <property type="project" value="TreeGrafter"/>
</dbReference>
<dbReference type="Proteomes" id="UP000004169">
    <property type="component" value="Unassembled WGS sequence"/>
</dbReference>
<organism evidence="2 3">
    <name type="scientific">Magnetospirillum molischianum DSM 120</name>
    <dbReference type="NCBI Taxonomy" id="1150626"/>
    <lineage>
        <taxon>Bacteria</taxon>
        <taxon>Pseudomonadati</taxon>
        <taxon>Pseudomonadota</taxon>
        <taxon>Alphaproteobacteria</taxon>
        <taxon>Rhodospirillales</taxon>
        <taxon>Rhodospirillaceae</taxon>
        <taxon>Magnetospirillum</taxon>
    </lineage>
</organism>
<evidence type="ECO:0000259" key="1">
    <source>
        <dbReference type="Pfam" id="PF00149"/>
    </source>
</evidence>
<reference evidence="2 3" key="1">
    <citation type="journal article" date="2012" name="J. Bacteriol.">
        <title>Draft Genome Sequence of the Purple Photosynthetic Bacterium Phaeospirillum molischianum DSM120, a Particularly Versatile Bacterium.</title>
        <authorList>
            <person name="Duquesne K."/>
            <person name="Prima V."/>
            <person name="Ji B."/>
            <person name="Rouy Z."/>
            <person name="Medigue C."/>
            <person name="Talla E."/>
            <person name="Sturgis J.N."/>
        </authorList>
    </citation>
    <scope>NUCLEOTIDE SEQUENCE [LARGE SCALE GENOMIC DNA]</scope>
    <source>
        <strain evidence="3">DSM120</strain>
    </source>
</reference>
<protein>
    <submittedName>
        <fullName evidence="2">Putative serine/threonine protein phosphatase</fullName>
        <ecNumber evidence="2">3.1.3.16</ecNumber>
    </submittedName>
</protein>
<dbReference type="AlphaFoldDB" id="H8FSP4"/>